<dbReference type="Pfam" id="PF00561">
    <property type="entry name" value="Abhydrolase_1"/>
    <property type="match status" value="1"/>
</dbReference>
<evidence type="ECO:0000256" key="1">
    <source>
        <dbReference type="ARBA" id="ARBA00022801"/>
    </source>
</evidence>
<dbReference type="PANTHER" id="PTHR43798:SF31">
    <property type="entry name" value="AB HYDROLASE SUPERFAMILY PROTEIN YCLE"/>
    <property type="match status" value="1"/>
</dbReference>
<gene>
    <name evidence="3" type="primary">dhmA_1</name>
    <name evidence="3" type="ORF">SDC9_92518</name>
</gene>
<dbReference type="InterPro" id="IPR050266">
    <property type="entry name" value="AB_hydrolase_sf"/>
</dbReference>
<evidence type="ECO:0000313" key="3">
    <source>
        <dbReference type="EMBL" id="MPM45826.1"/>
    </source>
</evidence>
<dbReference type="EC" id="3.8.1.5" evidence="3"/>
<dbReference type="InterPro" id="IPR029058">
    <property type="entry name" value="AB_hydrolase_fold"/>
</dbReference>
<keyword evidence="1 3" id="KW-0378">Hydrolase</keyword>
<dbReference type="GO" id="GO:0018786">
    <property type="term" value="F:haloalkane dehalogenase activity"/>
    <property type="evidence" value="ECO:0007669"/>
    <property type="project" value="UniProtKB-EC"/>
</dbReference>
<dbReference type="AlphaFoldDB" id="A0A644ZYM9"/>
<evidence type="ECO:0000259" key="2">
    <source>
        <dbReference type="Pfam" id="PF00561"/>
    </source>
</evidence>
<protein>
    <submittedName>
        <fullName evidence="3">Haloalkane dehalogenase</fullName>
        <ecNumber evidence="3">3.8.1.5</ecNumber>
    </submittedName>
</protein>
<comment type="caution">
    <text evidence="3">The sequence shown here is derived from an EMBL/GenBank/DDBJ whole genome shotgun (WGS) entry which is preliminary data.</text>
</comment>
<dbReference type="InterPro" id="IPR000073">
    <property type="entry name" value="AB_hydrolase_1"/>
</dbReference>
<organism evidence="3">
    <name type="scientific">bioreactor metagenome</name>
    <dbReference type="NCBI Taxonomy" id="1076179"/>
    <lineage>
        <taxon>unclassified sequences</taxon>
        <taxon>metagenomes</taxon>
        <taxon>ecological metagenomes</taxon>
    </lineage>
</organism>
<dbReference type="GO" id="GO:0016020">
    <property type="term" value="C:membrane"/>
    <property type="evidence" value="ECO:0007669"/>
    <property type="project" value="TreeGrafter"/>
</dbReference>
<reference evidence="3" key="1">
    <citation type="submission" date="2019-08" db="EMBL/GenBank/DDBJ databases">
        <authorList>
            <person name="Kucharzyk K."/>
            <person name="Murdoch R.W."/>
            <person name="Higgins S."/>
            <person name="Loffler F."/>
        </authorList>
    </citation>
    <scope>NUCLEOTIDE SEQUENCE</scope>
</reference>
<dbReference type="SUPFAM" id="SSF53474">
    <property type="entry name" value="alpha/beta-Hydrolases"/>
    <property type="match status" value="1"/>
</dbReference>
<sequence>MKEFILPGRIDRIRYHDLPGDGTPIVFIHGLGCASSMDYPNVAAQAPLARHRRILVDLLGAGFSDKPDGFGYAAEDHAEYLLNFVETLELDTFVLFGHSMGGAVAISLARLCHNRIKHLILTESNLDPSPENAVSNQIGSQSREEFLSSGFESMVQRAIHSGNTLWGASLSLWSPVAAYGFSCSGKNGGRIPWRETLYALPCPKTFVFGGQTLPDPDETELRRHGVRVEIIPNVGHSMAWENPLGLAETVERAILSAP</sequence>
<dbReference type="PANTHER" id="PTHR43798">
    <property type="entry name" value="MONOACYLGLYCEROL LIPASE"/>
    <property type="match status" value="1"/>
</dbReference>
<dbReference type="Gene3D" id="3.40.50.1820">
    <property type="entry name" value="alpha/beta hydrolase"/>
    <property type="match status" value="1"/>
</dbReference>
<accession>A0A644ZYM9</accession>
<dbReference type="PRINTS" id="PR00111">
    <property type="entry name" value="ABHYDROLASE"/>
</dbReference>
<proteinExistence type="predicted"/>
<name>A0A644ZYM9_9ZZZZ</name>
<feature type="domain" description="AB hydrolase-1" evidence="2">
    <location>
        <begin position="24"/>
        <end position="134"/>
    </location>
</feature>
<dbReference type="EMBL" id="VSSQ01011030">
    <property type="protein sequence ID" value="MPM45826.1"/>
    <property type="molecule type" value="Genomic_DNA"/>
</dbReference>